<gene>
    <name evidence="3" type="ORF">G3N55_04035</name>
</gene>
<dbReference type="SUPFAM" id="SSF52317">
    <property type="entry name" value="Class I glutamine amidotransferase-like"/>
    <property type="match status" value="1"/>
</dbReference>
<accession>A0A6N9TLM4</accession>
<dbReference type="Proteomes" id="UP000469346">
    <property type="component" value="Unassembled WGS sequence"/>
</dbReference>
<sequence length="230" mass="25333">PWAASGRPGGGLRIGVARDAAFNFYYPENLQALEDGGAELVFLDLAADRRLPDIDLLYIGGGFPETQGERLARNAELMERLRRRVAAGLPVYAECGGLMYLGRRIEWRGRTFPMLGVIDWDFVLEGRPQGHGYSRLRVERPTPFYAPGEEISGHEFHYSRPVPLQPKAGERLACRVLRGSGFDGERDGLCRGTVFGTYTHVHALGQPAWAARLLRAAREARHAAASGSSA</sequence>
<feature type="non-terminal residue" evidence="3">
    <location>
        <position position="1"/>
    </location>
</feature>
<proteinExistence type="predicted"/>
<dbReference type="PANTHER" id="PTHR43873">
    <property type="entry name" value="COBYRINATE A,C-DIAMIDE SYNTHASE"/>
    <property type="match status" value="1"/>
</dbReference>
<dbReference type="EMBL" id="JAAGRR010000029">
    <property type="protein sequence ID" value="NDY42019.1"/>
    <property type="molecule type" value="Genomic_DNA"/>
</dbReference>
<dbReference type="InterPro" id="IPR011698">
    <property type="entry name" value="GATase_3"/>
</dbReference>
<dbReference type="CDD" id="cd03130">
    <property type="entry name" value="GATase1_CobB"/>
    <property type="match status" value="1"/>
</dbReference>
<feature type="domain" description="CobB/CobQ-like glutamine amidotransferase" evidence="2">
    <location>
        <begin position="13"/>
        <end position="206"/>
    </location>
</feature>
<dbReference type="InterPro" id="IPR029062">
    <property type="entry name" value="Class_I_gatase-like"/>
</dbReference>
<reference evidence="3 4" key="1">
    <citation type="submission" date="2020-02" db="EMBL/GenBank/DDBJ databases">
        <title>Comparative genomics of sulfur disproportionating microorganisms.</title>
        <authorList>
            <person name="Ward L.M."/>
            <person name="Bertran E."/>
            <person name="Johnston D.T."/>
        </authorList>
    </citation>
    <scope>NUCLEOTIDE SEQUENCE [LARGE SCALE GENOMIC DNA]</scope>
    <source>
        <strain evidence="3 4">DSM 100025</strain>
    </source>
</reference>
<evidence type="ECO:0000256" key="1">
    <source>
        <dbReference type="ARBA" id="ARBA00022962"/>
    </source>
</evidence>
<protein>
    <submittedName>
        <fullName evidence="3">Cobyrinic acid a,c-diamide synthase</fullName>
    </submittedName>
</protein>
<dbReference type="PROSITE" id="PS51274">
    <property type="entry name" value="GATASE_COBBQ"/>
    <property type="match status" value="1"/>
</dbReference>
<dbReference type="Gene3D" id="3.40.50.880">
    <property type="match status" value="1"/>
</dbReference>
<evidence type="ECO:0000313" key="3">
    <source>
        <dbReference type="EMBL" id="NDY42019.1"/>
    </source>
</evidence>
<comment type="caution">
    <text evidence="3">The sequence shown here is derived from an EMBL/GenBank/DDBJ whole genome shotgun (WGS) entry which is preliminary data.</text>
</comment>
<name>A0A6N9TLM4_DISTH</name>
<keyword evidence="4" id="KW-1185">Reference proteome</keyword>
<dbReference type="InterPro" id="IPR004484">
    <property type="entry name" value="CbiA/CobB_synth"/>
</dbReference>
<organism evidence="3 4">
    <name type="scientific">Dissulfurirhabdus thermomarina</name>
    <dbReference type="NCBI Taxonomy" id="1765737"/>
    <lineage>
        <taxon>Bacteria</taxon>
        <taxon>Deltaproteobacteria</taxon>
        <taxon>Dissulfurirhabdaceae</taxon>
        <taxon>Dissulfurirhabdus</taxon>
    </lineage>
</organism>
<dbReference type="AlphaFoldDB" id="A0A6N9TLM4"/>
<evidence type="ECO:0000313" key="4">
    <source>
        <dbReference type="Proteomes" id="UP000469346"/>
    </source>
</evidence>
<dbReference type="GO" id="GO:0042242">
    <property type="term" value="F:cobyrinic acid a,c-diamide synthase activity"/>
    <property type="evidence" value="ECO:0007669"/>
    <property type="project" value="InterPro"/>
</dbReference>
<dbReference type="PANTHER" id="PTHR43873:SF1">
    <property type="entry name" value="COBYRINATE A,C-DIAMIDE SYNTHASE"/>
    <property type="match status" value="1"/>
</dbReference>
<dbReference type="Pfam" id="PF07685">
    <property type="entry name" value="GATase_3"/>
    <property type="match status" value="1"/>
</dbReference>
<evidence type="ECO:0000259" key="2">
    <source>
        <dbReference type="Pfam" id="PF07685"/>
    </source>
</evidence>
<keyword evidence="1" id="KW-0315">Glutamine amidotransferase</keyword>